<evidence type="ECO:0000256" key="1">
    <source>
        <dbReference type="ARBA" id="ARBA00022737"/>
    </source>
</evidence>
<feature type="repeat" description="ANK" evidence="3">
    <location>
        <begin position="130"/>
        <end position="162"/>
    </location>
</feature>
<keyword evidence="4" id="KW-0472">Membrane</keyword>
<accession>A0A163LVV4</accession>
<sequence length="719" mass="77634">MSTLRFENSVPKTSFFDLQRAAIVRESPSLRLRKASIEGNIAAVRRLIKMVPNIQNPDPDNGYTTLMYAAQHGHIDLVNLLLEMGHEEEVISMDHQGITVLMLAIMYNHEEIFYAYVSRYPECIHAISKDGRSALLVAAQKGNASLVSSLLSIAADIDHVDNDGNSACHYASAWGHPTVMELLMSEGCNVELENNDHFTAADFAYSFGIKDHLKELSEMTFNGDSAASLSSSYKQSLLNSRVYPTSLSSNGAYSSMNTTMISRGPSFGGTIESPTPRASTSSSSATVSIFETINRERYGLSLTFVPPPQTVSPPARYKGDCQLLSGHIYCFGGASSWSNPVTYYNDLHVLDLSKDIQDLGTANWVKLAAGFEANSEFVMAPSNDTSFFVVGGTGSANGQPLKHKISSAPTTGANDTAYPSAISVLNMITGIWSAPLTTFNQMAPRVGHQVAYLSSVMVMVGGQVVTSDGRGGTILTPANMSTIACFDSSFLKWRNETVSGTAPSSRSYFTLTPPGRYSSTAFLYGGIDPDSNQPCTDTMYELSLSGPTNSWKRLTGKASSTAAGPGPLFGHSTVAYNTYTMLIINGVDHTGQTTNDVRVYDTRSDTWHGGFNTSGLYSPPISRVEPPGGISTFQQAEAVAGGVSAGGLVFVALVGLLLCRYVSKHQHLDWVNEEQMAVKQEITDEPLLEIRPTLHHGHYADQHSHLSATNVSSDQYQAL</sequence>
<dbReference type="InterPro" id="IPR015915">
    <property type="entry name" value="Kelch-typ_b-propeller"/>
</dbReference>
<dbReference type="PANTHER" id="PTHR24166:SF48">
    <property type="entry name" value="PROTEIN VAPYRIN"/>
    <property type="match status" value="1"/>
</dbReference>
<feature type="repeat" description="ANK" evidence="3">
    <location>
        <begin position="163"/>
        <end position="195"/>
    </location>
</feature>
<dbReference type="SUPFAM" id="SSF117281">
    <property type="entry name" value="Kelch motif"/>
    <property type="match status" value="2"/>
</dbReference>
<dbReference type="PROSITE" id="PS50088">
    <property type="entry name" value="ANK_REPEAT"/>
    <property type="match status" value="3"/>
</dbReference>
<dbReference type="SUPFAM" id="SSF48403">
    <property type="entry name" value="Ankyrin repeat"/>
    <property type="match status" value="1"/>
</dbReference>
<dbReference type="Gene3D" id="1.25.40.20">
    <property type="entry name" value="Ankyrin repeat-containing domain"/>
    <property type="match status" value="1"/>
</dbReference>
<proteinExistence type="predicted"/>
<keyword evidence="2 3" id="KW-0040">ANK repeat</keyword>
<name>A0A163LVV4_ABSGL</name>
<feature type="transmembrane region" description="Helical" evidence="4">
    <location>
        <begin position="638"/>
        <end position="659"/>
    </location>
</feature>
<reference evidence="5" key="1">
    <citation type="submission" date="2016-04" db="EMBL/GenBank/DDBJ databases">
        <authorList>
            <person name="Evans L.H."/>
            <person name="Alamgir A."/>
            <person name="Owens N."/>
            <person name="Weber N.D."/>
            <person name="Virtaneva K."/>
            <person name="Barbian K."/>
            <person name="Babar A."/>
            <person name="Rosenke K."/>
        </authorList>
    </citation>
    <scope>NUCLEOTIDE SEQUENCE [LARGE SCALE GENOMIC DNA]</scope>
    <source>
        <strain evidence="5">CBS 101.48</strain>
    </source>
</reference>
<dbReference type="SMART" id="SM00248">
    <property type="entry name" value="ANK"/>
    <property type="match status" value="4"/>
</dbReference>
<dbReference type="AlphaFoldDB" id="A0A163LVV4"/>
<keyword evidence="4" id="KW-1133">Transmembrane helix</keyword>
<feature type="repeat" description="ANK" evidence="3">
    <location>
        <begin position="61"/>
        <end position="93"/>
    </location>
</feature>
<dbReference type="Pfam" id="PF24681">
    <property type="entry name" value="Kelch_KLHDC2_KLHL20_DRC7"/>
    <property type="match status" value="1"/>
</dbReference>
<dbReference type="InterPro" id="IPR036770">
    <property type="entry name" value="Ankyrin_rpt-contain_sf"/>
</dbReference>
<evidence type="ECO:0000313" key="5">
    <source>
        <dbReference type="EMBL" id="SAL97168.1"/>
    </source>
</evidence>
<evidence type="ECO:0000256" key="2">
    <source>
        <dbReference type="ARBA" id="ARBA00023043"/>
    </source>
</evidence>
<dbReference type="InterPro" id="IPR050889">
    <property type="entry name" value="Dendritic_Spine_Reg/Scaffold"/>
</dbReference>
<dbReference type="InterPro" id="IPR002110">
    <property type="entry name" value="Ankyrin_rpt"/>
</dbReference>
<dbReference type="STRING" id="4829.A0A163LVV4"/>
<dbReference type="Gene3D" id="2.120.10.80">
    <property type="entry name" value="Kelch-type beta propeller"/>
    <property type="match status" value="2"/>
</dbReference>
<evidence type="ECO:0000256" key="4">
    <source>
        <dbReference type="SAM" id="Phobius"/>
    </source>
</evidence>
<gene>
    <name evidence="5" type="primary">ABSGL_02639.1 scaffold 3684</name>
</gene>
<dbReference type="Proteomes" id="UP000078561">
    <property type="component" value="Unassembled WGS sequence"/>
</dbReference>
<dbReference type="EMBL" id="LT551602">
    <property type="protein sequence ID" value="SAL97168.1"/>
    <property type="molecule type" value="Genomic_DNA"/>
</dbReference>
<keyword evidence="6" id="KW-1185">Reference proteome</keyword>
<keyword evidence="1" id="KW-0677">Repeat</keyword>
<dbReference type="PROSITE" id="PS50297">
    <property type="entry name" value="ANK_REP_REGION"/>
    <property type="match status" value="3"/>
</dbReference>
<evidence type="ECO:0000313" key="6">
    <source>
        <dbReference type="Proteomes" id="UP000078561"/>
    </source>
</evidence>
<dbReference type="Pfam" id="PF12796">
    <property type="entry name" value="Ank_2"/>
    <property type="match status" value="2"/>
</dbReference>
<keyword evidence="4" id="KW-0812">Transmembrane</keyword>
<protein>
    <submittedName>
        <fullName evidence="5">Uncharacterized protein</fullName>
    </submittedName>
</protein>
<dbReference type="PANTHER" id="PTHR24166">
    <property type="entry name" value="ROLLING PEBBLES, ISOFORM B"/>
    <property type="match status" value="1"/>
</dbReference>
<evidence type="ECO:0000256" key="3">
    <source>
        <dbReference type="PROSITE-ProRule" id="PRU00023"/>
    </source>
</evidence>
<organism evidence="5">
    <name type="scientific">Absidia glauca</name>
    <name type="common">Pin mould</name>
    <dbReference type="NCBI Taxonomy" id="4829"/>
    <lineage>
        <taxon>Eukaryota</taxon>
        <taxon>Fungi</taxon>
        <taxon>Fungi incertae sedis</taxon>
        <taxon>Mucoromycota</taxon>
        <taxon>Mucoromycotina</taxon>
        <taxon>Mucoromycetes</taxon>
        <taxon>Mucorales</taxon>
        <taxon>Cunninghamellaceae</taxon>
        <taxon>Absidia</taxon>
    </lineage>
</organism>
<dbReference type="InParanoid" id="A0A163LVV4"/>
<dbReference type="OrthoDB" id="341259at2759"/>